<dbReference type="SMART" id="SM00952">
    <property type="entry name" value="RAP"/>
    <property type="match status" value="1"/>
</dbReference>
<dbReference type="PANTHER" id="PTHR10887:SF530">
    <property type="entry name" value="SUPERFAMILY I DNA HELICASES"/>
    <property type="match status" value="1"/>
</dbReference>
<sequence>MSRQLENPLNNRIANWKKNLIDMSKRNTLLNFKPKRTNSVKFLDDPINLYKLLVNDEEQLNCEKLSTIFSVQISQIQLMTIEEHEKKKRIAEEMQNYKKILNKLRTAAKTRMNEQGINISYLSFGLLRWKETQSAAASDFFSAPLLLVPATLKRTSANDPFTLGQFEDEIVINPFLAHMLREQHGINLPALGEDPSDLNVKDLWAEVLDLIANLDDWSVDEDVYLSLFSFNKLVMYKDMETYKDLIESHPLIREIAGVSDEESKKQTFDHTLVPDETTMDREVPSQEIFNILDADSSQQQAILAAKNRMSFVLQGPPGTGKSQTISNIIAENLANNKKVLFVSEKMAALNVVKTRLENEGLGDFCLEMHSQKANKRQVLDELSHVINKQPSKIRIPNDVYGQINVIREKLNTYAEKIHLTREPYGETVFEVHGILAKLEDIPELMVDFNIAPDTEIESIYRLLTDLERYRNSVYNADFHPWEGFNDESFSLELKSRVKIYLSEFTIQSKNTVRAASSVEETSGIRVVTLNDLKKAIEILDMAIHSPVPPVGWFDKMNITQIITDARSYQESFSSFLVDKRKLMEQVRESALEEVNLEQVYNHLFIENEKLVSVIPEGKRAEVLLNQSEIISSIASFVANVDKFPSYTETAFRLGIFQLKNLEELKRLLVYISLLNKSITPTEEWFDGKRFAEIAKHAIATKSKYDEIEATRQNLLSKYKQPFLEINAEKALIDLEMKESVLGAFKRNQDSVNNFLYDQKSKVTSAFSDLFKGVKLFNTYKAEFEEIFGTPINNSTSIDTLERVVECTAKSPRPQESWFNLHNYHDIQSAIREGKDLFGKYLSEHNKAVNLFEEEIYDERIYDIYEKCEGQYQSFMRIFNGSYKKDLKWLKANLKSSDKLDFETFHKYVRNVKRVMDYKKSIRQKESDFKTLLGWHYQETETNWSEIEQAVVVTREIVEWHQGRNITASLKDLLIRPAGRVEQLSDSLIQLKKISNDLWQGIKLLQVDFPNLVHLIGGNTATANMEELNANFQAEWQKIESYFTFVGEFENQLQNPMSLSISGLKQDLKSLMEQNQENRKIEDSYLNTVRILGDTFKGKDTDWDKFLGFIDDFDRLFKDGVKINQEFKDAMLHRGLELPIEVTTLRGCISSLGKGLLLYKEAFPKVFSGYEGPEHYWPISAFSDQLQDFKQQVSEWQEWFLIIAPYFIRSFSLDDSKIALEKAIHLKRKKERLDGELEILKKVFGDRFTGYTTNWEQIFGALAWVDEWHELFVDVDMPPQIVDFVSAEGERDKHELKGLLAEAQREYDKIQSFEKDFHIHFTISDIFGADFDSIPLNEFVKFADIRLGAIDLLEDWIRFQRLGKQAAVMGLSQFMLAIKKEKIGEHTFKDLFLKRFLKLWLDQIYKQEPLLYEFDADVMDTDVTTFRELDRTSNVLNVHRIKEKLESNRNHAINVLAYRRELQIMQAEIGKKKRHYPIRKLLNLTAPLFMEIKPCLLMSPLSVSQFLDASVIQFDLVIFDEASQIFSEDAIGAIVRGKQVIIVGDTKQLPPTNFFHSSMIDEDFDEDEQEEDVTYESILDECAHVLPPINLRWHYRSKHESLITFSNKAFYHNNLITFPSSDNGPYLGTEFVHVEDGIYDRGGSKTNKAEAEMTAKLVIEHFRDHPGKSLGAIAFSEAQASAIETELAILRNSNMRYERFFQEGAHEEFFVKSLENVQGDERDVIFLSVGYAKAADQSLHYNFGPLSKARGERRLNVAVTRAKYHMKLISSLKPSDLSDTKINGNTGLRLLKDYIQTAMDGKLPISMTKLSEREFDSPFEEDVYSVLIDLGYKVEPQVGCSGYRIDLAVVDPLNENKFILGIECDGKSYHSSKVARDRDRLRQQVLEELGWKIYRIWSQEWFKKRGFEITRLKNHLESLRYLV</sequence>
<comment type="caution">
    <text evidence="2">The sequence shown here is derived from an EMBL/GenBank/DDBJ whole genome shotgun (WGS) entry which is preliminary data.</text>
</comment>
<feature type="domain" description="RAP" evidence="1">
    <location>
        <begin position="1861"/>
        <end position="1918"/>
    </location>
</feature>
<dbReference type="SUPFAM" id="SSF52540">
    <property type="entry name" value="P-loop containing nucleoside triphosphate hydrolases"/>
    <property type="match status" value="2"/>
</dbReference>
<dbReference type="InterPro" id="IPR049468">
    <property type="entry name" value="Restrct_endonuc-II-like_dom"/>
</dbReference>
<dbReference type="InterPro" id="IPR013584">
    <property type="entry name" value="RAP"/>
</dbReference>
<dbReference type="Proteomes" id="UP001589818">
    <property type="component" value="Unassembled WGS sequence"/>
</dbReference>
<dbReference type="Pfam" id="PF13086">
    <property type="entry name" value="AAA_11"/>
    <property type="match status" value="2"/>
</dbReference>
<accession>A0ABV6J549</accession>
<evidence type="ECO:0000313" key="2">
    <source>
        <dbReference type="EMBL" id="MFC0390040.1"/>
    </source>
</evidence>
<dbReference type="Gene3D" id="3.40.50.300">
    <property type="entry name" value="P-loop containing nucleotide triphosphate hydrolases"/>
    <property type="match status" value="3"/>
</dbReference>
<proteinExistence type="predicted"/>
<dbReference type="Pfam" id="PF18741">
    <property type="entry name" value="MTES_1575"/>
    <property type="match status" value="1"/>
</dbReference>
<dbReference type="InterPro" id="IPR045055">
    <property type="entry name" value="DNA2/NAM7-like"/>
</dbReference>
<dbReference type="RefSeq" id="WP_204820741.1">
    <property type="nucleotide sequence ID" value="NZ_JANHOF010000020.1"/>
</dbReference>
<dbReference type="SUPFAM" id="SSF52980">
    <property type="entry name" value="Restriction endonuclease-like"/>
    <property type="match status" value="1"/>
</dbReference>
<evidence type="ECO:0000313" key="3">
    <source>
        <dbReference type="Proteomes" id="UP001589818"/>
    </source>
</evidence>
<dbReference type="InterPro" id="IPR047187">
    <property type="entry name" value="SF1_C_Upf1"/>
</dbReference>
<dbReference type="CDD" id="cd18808">
    <property type="entry name" value="SF1_C_Upf1"/>
    <property type="match status" value="1"/>
</dbReference>
<dbReference type="Pfam" id="PF13087">
    <property type="entry name" value="AAA_12"/>
    <property type="match status" value="1"/>
</dbReference>
<dbReference type="PANTHER" id="PTHR10887">
    <property type="entry name" value="DNA2/NAM7 HELICASE FAMILY"/>
    <property type="match status" value="1"/>
</dbReference>
<dbReference type="InterPro" id="IPR011335">
    <property type="entry name" value="Restrct_endonuc-II-like"/>
</dbReference>
<dbReference type="EMBL" id="JBHLVF010000006">
    <property type="protein sequence ID" value="MFC0390040.1"/>
    <property type="molecule type" value="Genomic_DNA"/>
</dbReference>
<gene>
    <name evidence="2" type="ORF">ACFFJ8_01490</name>
</gene>
<dbReference type="InterPro" id="IPR041679">
    <property type="entry name" value="DNA2/NAM7-like_C"/>
</dbReference>
<dbReference type="InterPro" id="IPR027417">
    <property type="entry name" value="P-loop_NTPase"/>
</dbReference>
<name>A0ABV6J549_9BACL</name>
<dbReference type="InterPro" id="IPR041677">
    <property type="entry name" value="DNA2/NAM7_AAA_11"/>
</dbReference>
<reference evidence="2 3" key="1">
    <citation type="submission" date="2024-09" db="EMBL/GenBank/DDBJ databases">
        <authorList>
            <person name="Sun Q."/>
            <person name="Mori K."/>
        </authorList>
    </citation>
    <scope>NUCLEOTIDE SEQUENCE [LARGE SCALE GENOMIC DNA]</scope>
    <source>
        <strain evidence="2 3">CCM 4839</strain>
    </source>
</reference>
<evidence type="ECO:0000259" key="1">
    <source>
        <dbReference type="SMART" id="SM00952"/>
    </source>
</evidence>
<organism evidence="2 3">
    <name type="scientific">Paenibacillus mendelii</name>
    <dbReference type="NCBI Taxonomy" id="206163"/>
    <lineage>
        <taxon>Bacteria</taxon>
        <taxon>Bacillati</taxon>
        <taxon>Bacillota</taxon>
        <taxon>Bacilli</taxon>
        <taxon>Bacillales</taxon>
        <taxon>Paenibacillaceae</taxon>
        <taxon>Paenibacillus</taxon>
    </lineage>
</organism>
<dbReference type="InterPro" id="IPR025103">
    <property type="entry name" value="DUF4011"/>
</dbReference>
<dbReference type="Pfam" id="PF13195">
    <property type="entry name" value="DUF4011"/>
    <property type="match status" value="1"/>
</dbReference>
<protein>
    <submittedName>
        <fullName evidence="2">DUF4011 domain-containing protein</fullName>
    </submittedName>
</protein>
<keyword evidence="3" id="KW-1185">Reference proteome</keyword>
<dbReference type="Gene3D" id="3.40.960.10">
    <property type="entry name" value="VSR Endonuclease"/>
    <property type="match status" value="1"/>
</dbReference>